<sequence length="149" mass="16518">MTVKASLTASETTRPASQNLFNKELTMVKTNPAQSNNTLARLLVSVKLNIIIPAGVMLSFLVYSFQAAFHPQQLEQSAQVQLRPFGRAEYEQLKIGMSLTNVRSILYQGTEVNSSATIATFVWENPDGSKITIIFEHDKLKDKSQSGLK</sequence>
<dbReference type="KEGG" id="nsh:GXM_09639"/>
<name>A0A5P8WH76_9NOSO</name>
<keyword evidence="1" id="KW-0732">Signal</keyword>
<dbReference type="EMBL" id="CP045227">
    <property type="protein sequence ID" value="QFS52145.1"/>
    <property type="molecule type" value="Genomic_DNA"/>
</dbReference>
<keyword evidence="2" id="KW-0812">Transmembrane</keyword>
<proteinExistence type="predicted"/>
<gene>
    <name evidence="3" type="ORF">GXM_09639</name>
</gene>
<protein>
    <submittedName>
        <fullName evidence="3">Uncharacterized protein</fullName>
    </submittedName>
</protein>
<organism evidence="3 4">
    <name type="scientific">Nostoc sphaeroides CCNUC1</name>
    <dbReference type="NCBI Taxonomy" id="2653204"/>
    <lineage>
        <taxon>Bacteria</taxon>
        <taxon>Bacillati</taxon>
        <taxon>Cyanobacteriota</taxon>
        <taxon>Cyanophyceae</taxon>
        <taxon>Nostocales</taxon>
        <taxon>Nostocaceae</taxon>
        <taxon>Nostoc</taxon>
    </lineage>
</organism>
<keyword evidence="2" id="KW-0472">Membrane</keyword>
<evidence type="ECO:0000313" key="4">
    <source>
        <dbReference type="Proteomes" id="UP000326678"/>
    </source>
</evidence>
<evidence type="ECO:0000256" key="1">
    <source>
        <dbReference type="ARBA" id="ARBA00022729"/>
    </source>
</evidence>
<keyword evidence="4" id="KW-1185">Reference proteome</keyword>
<feature type="transmembrane region" description="Helical" evidence="2">
    <location>
        <begin position="50"/>
        <end position="69"/>
    </location>
</feature>
<dbReference type="AlphaFoldDB" id="A0A5P8WH76"/>
<evidence type="ECO:0000256" key="2">
    <source>
        <dbReference type="SAM" id="Phobius"/>
    </source>
</evidence>
<dbReference type="InterPro" id="IPR037873">
    <property type="entry name" value="BamE-like"/>
</dbReference>
<keyword evidence="2" id="KW-1133">Transmembrane helix</keyword>
<reference evidence="3 4" key="1">
    <citation type="submission" date="2019-10" db="EMBL/GenBank/DDBJ databases">
        <title>Genomic and transcriptomic insights into the perfect genentic adaptation of a filamentous nitrogen-fixing cyanobacterium to rice fields.</title>
        <authorList>
            <person name="Chen Z."/>
        </authorList>
    </citation>
    <scope>NUCLEOTIDE SEQUENCE [LARGE SCALE GENOMIC DNA]</scope>
    <source>
        <strain evidence="3">CCNUC1</strain>
    </source>
</reference>
<dbReference type="Proteomes" id="UP000326678">
    <property type="component" value="Chromosome Gxm2"/>
</dbReference>
<dbReference type="Gene3D" id="3.30.1450.10">
    <property type="match status" value="1"/>
</dbReference>
<evidence type="ECO:0000313" key="3">
    <source>
        <dbReference type="EMBL" id="QFS52145.1"/>
    </source>
</evidence>
<accession>A0A5P8WH76</accession>